<evidence type="ECO:0000259" key="7">
    <source>
        <dbReference type="Pfam" id="PF01593"/>
    </source>
</evidence>
<organism evidence="8 9">
    <name type="scientific">Cordyceps militaris (strain CM01)</name>
    <name type="common">Caterpillar fungus</name>
    <dbReference type="NCBI Taxonomy" id="983644"/>
    <lineage>
        <taxon>Eukaryota</taxon>
        <taxon>Fungi</taxon>
        <taxon>Dikarya</taxon>
        <taxon>Ascomycota</taxon>
        <taxon>Pezizomycotina</taxon>
        <taxon>Sordariomycetes</taxon>
        <taxon>Hypocreomycetidae</taxon>
        <taxon>Hypocreales</taxon>
        <taxon>Cordycipitaceae</taxon>
        <taxon>Cordyceps</taxon>
    </lineage>
</organism>
<dbReference type="Gene3D" id="3.50.50.60">
    <property type="entry name" value="FAD/NAD(P)-binding domain"/>
    <property type="match status" value="1"/>
</dbReference>
<dbReference type="Gene3D" id="1.10.405.10">
    <property type="entry name" value="Guanine Nucleotide Dissociation Inhibitor, domain 1"/>
    <property type="match status" value="1"/>
</dbReference>
<dbReference type="InterPro" id="IPR036188">
    <property type="entry name" value="FAD/NAD-bd_sf"/>
</dbReference>
<feature type="binding site" evidence="5">
    <location>
        <begin position="31"/>
        <end position="32"/>
    </location>
    <ligand>
        <name>FAD</name>
        <dbReference type="ChEBI" id="CHEBI:57692"/>
    </ligand>
</feature>
<dbReference type="OMA" id="LWARVMH"/>
<feature type="binding site" evidence="5">
    <location>
        <position position="253"/>
    </location>
    <ligand>
        <name>FAD</name>
        <dbReference type="ChEBI" id="CHEBI:57692"/>
    </ligand>
</feature>
<dbReference type="EMBL" id="JH126399">
    <property type="protein sequence ID" value="EGX97146.1"/>
    <property type="molecule type" value="Genomic_DNA"/>
</dbReference>
<dbReference type="GeneID" id="18163835"/>
<gene>
    <name evidence="8" type="ORF">CCM_01805</name>
</gene>
<evidence type="ECO:0000256" key="2">
    <source>
        <dbReference type="ARBA" id="ARBA00005995"/>
    </source>
</evidence>
<dbReference type="SUPFAM" id="SSF54373">
    <property type="entry name" value="FAD-linked reductases, C-terminal domain"/>
    <property type="match status" value="1"/>
</dbReference>
<dbReference type="AlphaFoldDB" id="G3J7I0"/>
<name>G3J7I0_CORMM</name>
<keyword evidence="6" id="KW-0274">FAD</keyword>
<evidence type="ECO:0000256" key="1">
    <source>
        <dbReference type="ARBA" id="ARBA00001974"/>
    </source>
</evidence>
<protein>
    <recommendedName>
        <fullName evidence="6">Amine oxidase</fullName>
        <ecNumber evidence="6">1.4.3.-</ecNumber>
    </recommendedName>
</protein>
<keyword evidence="6" id="KW-0285">Flavoprotein</keyword>
<dbReference type="PRINTS" id="PR00757">
    <property type="entry name" value="AMINEOXDASEF"/>
</dbReference>
<dbReference type="InterPro" id="IPR050703">
    <property type="entry name" value="Flavin_MAO"/>
</dbReference>
<dbReference type="PANTHER" id="PTHR43563:SF14">
    <property type="entry name" value="AMINE OXIDASE"/>
    <property type="match status" value="1"/>
</dbReference>
<proteinExistence type="inferred from homology"/>
<evidence type="ECO:0000256" key="5">
    <source>
        <dbReference type="PIRSR" id="PIRSR601613-1"/>
    </source>
</evidence>
<comment type="similarity">
    <text evidence="2 6">Belongs to the flavin monoamine oxidase family.</text>
</comment>
<evidence type="ECO:0000313" key="9">
    <source>
        <dbReference type="Proteomes" id="UP000001610"/>
    </source>
</evidence>
<dbReference type="eggNOG" id="KOG0029">
    <property type="taxonomic scope" value="Eukaryota"/>
</dbReference>
<comment type="catalytic activity">
    <reaction evidence="4">
        <text>a secondary aliphatic amine + O2 + H2O = a primary amine + an aldehyde + H2O2</text>
        <dbReference type="Rhea" id="RHEA:26414"/>
        <dbReference type="ChEBI" id="CHEBI:15377"/>
        <dbReference type="ChEBI" id="CHEBI:15379"/>
        <dbReference type="ChEBI" id="CHEBI:16240"/>
        <dbReference type="ChEBI" id="CHEBI:17478"/>
        <dbReference type="ChEBI" id="CHEBI:58855"/>
        <dbReference type="ChEBI" id="CHEBI:65296"/>
        <dbReference type="EC" id="1.4.3.4"/>
    </reaction>
</comment>
<dbReference type="Gene3D" id="3.90.660.10">
    <property type="match status" value="1"/>
</dbReference>
<accession>G3J7I0</accession>
<dbReference type="RefSeq" id="XP_006667023.1">
    <property type="nucleotide sequence ID" value="XM_006666960.1"/>
</dbReference>
<evidence type="ECO:0000313" key="8">
    <source>
        <dbReference type="EMBL" id="EGX97146.1"/>
    </source>
</evidence>
<keyword evidence="3 6" id="KW-0560">Oxidoreductase</keyword>
<feature type="binding site" evidence="5">
    <location>
        <position position="446"/>
    </location>
    <ligand>
        <name>FAD</name>
        <dbReference type="ChEBI" id="CHEBI:57692"/>
    </ligand>
</feature>
<dbReference type="InParanoid" id="G3J7I0"/>
<evidence type="ECO:0000256" key="6">
    <source>
        <dbReference type="RuleBase" id="RU362067"/>
    </source>
</evidence>
<reference evidence="8 9" key="1">
    <citation type="journal article" date="2011" name="Genome Biol.">
        <title>Genome sequence of the insect pathogenic fungus Cordyceps militaris, a valued traditional Chinese medicine.</title>
        <authorList>
            <person name="Zheng P."/>
            <person name="Xia Y."/>
            <person name="Xiao G."/>
            <person name="Xiong C."/>
            <person name="Hu X."/>
            <person name="Zhang S."/>
            <person name="Zheng H."/>
            <person name="Huang Y."/>
            <person name="Zhou Y."/>
            <person name="Wang S."/>
            <person name="Zhao G.P."/>
            <person name="Liu X."/>
            <person name="St Leger R.J."/>
            <person name="Wang C."/>
        </authorList>
    </citation>
    <scope>NUCLEOTIDE SEQUENCE [LARGE SCALE GENOMIC DNA]</scope>
    <source>
        <strain evidence="8 9">CM01</strain>
    </source>
</reference>
<dbReference type="HOGENOM" id="CLU_004498_0_3_1"/>
<dbReference type="Pfam" id="PF01593">
    <property type="entry name" value="Amino_oxidase"/>
    <property type="match status" value="1"/>
</dbReference>
<feature type="binding site" evidence="5">
    <location>
        <position position="12"/>
    </location>
    <ligand>
        <name>FAD</name>
        <dbReference type="ChEBI" id="CHEBI:57692"/>
    </ligand>
</feature>
<comment type="cofactor">
    <cofactor evidence="1 6">
        <name>FAD</name>
        <dbReference type="ChEBI" id="CHEBI:57692"/>
    </cofactor>
</comment>
<dbReference type="GO" id="GO:0097621">
    <property type="term" value="F:monoamine oxidase activity"/>
    <property type="evidence" value="ECO:0007669"/>
    <property type="project" value="UniProtKB-EC"/>
</dbReference>
<dbReference type="OrthoDB" id="5046242at2759"/>
<dbReference type="InterPro" id="IPR001613">
    <property type="entry name" value="Flavin_amine_oxidase"/>
</dbReference>
<feature type="binding site" evidence="5">
    <location>
        <position position="359"/>
    </location>
    <ligand>
        <name>substrate</name>
    </ligand>
</feature>
<evidence type="ECO:0000256" key="4">
    <source>
        <dbReference type="ARBA" id="ARBA00048448"/>
    </source>
</evidence>
<dbReference type="VEuPathDB" id="FungiDB:CCM_01805"/>
<dbReference type="STRING" id="983644.G3J7I0"/>
<dbReference type="PANTHER" id="PTHR43563">
    <property type="entry name" value="AMINE OXIDASE"/>
    <property type="match status" value="1"/>
</dbReference>
<keyword evidence="9" id="KW-1185">Reference proteome</keyword>
<feature type="domain" description="Amine oxidase" evidence="7">
    <location>
        <begin position="11"/>
        <end position="470"/>
    </location>
</feature>
<dbReference type="EC" id="1.4.3.-" evidence="6"/>
<dbReference type="SUPFAM" id="SSF51905">
    <property type="entry name" value="FAD/NAD(P)-binding domain"/>
    <property type="match status" value="1"/>
</dbReference>
<sequence>MWDVVVIGAGFSGLQAAYSAKASGLSVAVVEARDRVGGKSFTIPLANGRGTADLGAAWVNQHLQPRVWSLIERFGLAGKVVEQRLGGTAVMVTAESERIEFPFGITPHVSMPAAQDMAHRLGSNIFYLQFTAEEQEDLVKIRDHIQAESLNPTGFRKEDDGLSLDQYVRNLGTLPKTLAMVNLWTRVMHGLESTEESAAFFIDYCRTNHGLLSIRADDRTGGNYMRLTAGTQSIAKGLAQLIGADSVHLSSPVSLIEDKGSHVVVTTKNGRTFEGRKLIVSIPSALFRELDFSPPLPERLEQVTRSTKLGHYNKALVFYHRPWWRARGFNGFMMSFQGPVCVARDTSFDDLGIYGLTCFVNGRPGQEWARLPPSERRRVVLEQLATVFDTGASPDARRPTEYMDQIWQHEEFSRGALAPVPAIGHYAAFSDVYGKPAGNIHFVGTEYSRHWKGYIEGALASGQAGAKEVLDALQKPKEALKSML</sequence>
<evidence type="ECO:0000256" key="3">
    <source>
        <dbReference type="ARBA" id="ARBA00023002"/>
    </source>
</evidence>
<dbReference type="KEGG" id="cmt:CCM_01805"/>
<dbReference type="Proteomes" id="UP000001610">
    <property type="component" value="Unassembled WGS sequence"/>
</dbReference>
<dbReference type="InterPro" id="IPR002937">
    <property type="entry name" value="Amino_oxidase"/>
</dbReference>